<accession>A0A8T1KNT9</accession>
<evidence type="ECO:0000313" key="2">
    <source>
        <dbReference type="Proteomes" id="UP000736787"/>
    </source>
</evidence>
<dbReference type="EMBL" id="RCMK01000086">
    <property type="protein sequence ID" value="KAG2949658.1"/>
    <property type="molecule type" value="Genomic_DNA"/>
</dbReference>
<name>A0A8T1KNT9_9STRA</name>
<evidence type="ECO:0000313" key="1">
    <source>
        <dbReference type="EMBL" id="KAG2949658.1"/>
    </source>
</evidence>
<protein>
    <submittedName>
        <fullName evidence="1">Uncharacterized protein</fullName>
    </submittedName>
</protein>
<dbReference type="AlphaFoldDB" id="A0A8T1KNT9"/>
<reference evidence="1" key="1">
    <citation type="submission" date="2018-10" db="EMBL/GenBank/DDBJ databases">
        <title>Effector identification in a new, highly contiguous assembly of the strawberry crown rot pathogen Phytophthora cactorum.</title>
        <authorList>
            <person name="Armitage A.D."/>
            <person name="Nellist C.F."/>
            <person name="Bates H."/>
            <person name="Vickerstaff R.J."/>
            <person name="Harrison R.J."/>
        </authorList>
    </citation>
    <scope>NUCLEOTIDE SEQUENCE</scope>
    <source>
        <strain evidence="1">4040</strain>
    </source>
</reference>
<organism evidence="1 2">
    <name type="scientific">Phytophthora cactorum</name>
    <dbReference type="NCBI Taxonomy" id="29920"/>
    <lineage>
        <taxon>Eukaryota</taxon>
        <taxon>Sar</taxon>
        <taxon>Stramenopiles</taxon>
        <taxon>Oomycota</taxon>
        <taxon>Peronosporomycetes</taxon>
        <taxon>Peronosporales</taxon>
        <taxon>Peronosporaceae</taxon>
        <taxon>Phytophthora</taxon>
    </lineage>
</organism>
<comment type="caution">
    <text evidence="1">The sequence shown here is derived from an EMBL/GenBank/DDBJ whole genome shotgun (WGS) entry which is preliminary data.</text>
</comment>
<dbReference type="Proteomes" id="UP000736787">
    <property type="component" value="Unassembled WGS sequence"/>
</dbReference>
<proteinExistence type="predicted"/>
<sequence>MPSSSSYHRLSKPLVSLAASPGAYSAPFVTSRRVCDRPESSSIASGVPL</sequence>
<gene>
    <name evidence="1" type="ORF">PC117_g5066</name>
</gene>